<dbReference type="InterPro" id="IPR036859">
    <property type="entry name" value="CAP-Gly_dom_sf"/>
</dbReference>
<dbReference type="GO" id="GO:0005874">
    <property type="term" value="C:microtubule"/>
    <property type="evidence" value="ECO:0007669"/>
    <property type="project" value="UniProtKB-KW"/>
</dbReference>
<protein>
    <recommendedName>
        <fullName evidence="8">CAP-Gly domain-containing protein</fullName>
    </recommendedName>
</protein>
<keyword evidence="5 7" id="KW-0175">Coiled coil</keyword>
<evidence type="ECO:0000259" key="8">
    <source>
        <dbReference type="PROSITE" id="PS50245"/>
    </source>
</evidence>
<dbReference type="GO" id="GO:0005816">
    <property type="term" value="C:spindle pole body"/>
    <property type="evidence" value="ECO:0007669"/>
    <property type="project" value="TreeGrafter"/>
</dbReference>
<dbReference type="EMBL" id="KV453925">
    <property type="protein sequence ID" value="ODV76110.1"/>
    <property type="molecule type" value="Genomic_DNA"/>
</dbReference>
<dbReference type="GO" id="GO:0000132">
    <property type="term" value="P:establishment of mitotic spindle orientation"/>
    <property type="evidence" value="ECO:0007669"/>
    <property type="project" value="TreeGrafter"/>
</dbReference>
<dbReference type="AlphaFoldDB" id="A0A1E4S9C1"/>
<dbReference type="GO" id="GO:0005819">
    <property type="term" value="C:spindle"/>
    <property type="evidence" value="ECO:0007669"/>
    <property type="project" value="UniProtKB-SubCell"/>
</dbReference>
<dbReference type="SUPFAM" id="SSF74924">
    <property type="entry name" value="Cap-Gly domain"/>
    <property type="match status" value="1"/>
</dbReference>
<dbReference type="PANTHER" id="PTHR18916:SF6">
    <property type="entry name" value="DYNACTIN SUBUNIT 1"/>
    <property type="match status" value="1"/>
</dbReference>
<dbReference type="PROSITE" id="PS00845">
    <property type="entry name" value="CAP_GLY_1"/>
    <property type="match status" value="1"/>
</dbReference>
<dbReference type="Gene3D" id="2.30.30.190">
    <property type="entry name" value="CAP Gly-rich-like domain"/>
    <property type="match status" value="1"/>
</dbReference>
<evidence type="ECO:0000256" key="4">
    <source>
        <dbReference type="ARBA" id="ARBA00023017"/>
    </source>
</evidence>
<reference evidence="9 10" key="1">
    <citation type="journal article" date="2016" name="Proc. Natl. Acad. Sci. U.S.A.">
        <title>Comparative genomics of biotechnologically important yeasts.</title>
        <authorList>
            <person name="Riley R."/>
            <person name="Haridas S."/>
            <person name="Wolfe K.H."/>
            <person name="Lopes M.R."/>
            <person name="Hittinger C.T."/>
            <person name="Goeker M."/>
            <person name="Salamov A.A."/>
            <person name="Wisecaver J.H."/>
            <person name="Long T.M."/>
            <person name="Calvey C.H."/>
            <person name="Aerts A.L."/>
            <person name="Barry K.W."/>
            <person name="Choi C."/>
            <person name="Clum A."/>
            <person name="Coughlan A.Y."/>
            <person name="Deshpande S."/>
            <person name="Douglass A.P."/>
            <person name="Hanson S.J."/>
            <person name="Klenk H.-P."/>
            <person name="LaButti K.M."/>
            <person name="Lapidus A."/>
            <person name="Lindquist E.A."/>
            <person name="Lipzen A.M."/>
            <person name="Meier-Kolthoff J.P."/>
            <person name="Ohm R.A."/>
            <person name="Otillar R.P."/>
            <person name="Pangilinan J.L."/>
            <person name="Peng Y."/>
            <person name="Rokas A."/>
            <person name="Rosa C.A."/>
            <person name="Scheuner C."/>
            <person name="Sibirny A.A."/>
            <person name="Slot J.C."/>
            <person name="Stielow J.B."/>
            <person name="Sun H."/>
            <person name="Kurtzman C.P."/>
            <person name="Blackwell M."/>
            <person name="Grigoriev I.V."/>
            <person name="Jeffries T.W."/>
        </authorList>
    </citation>
    <scope>NUCLEOTIDE SEQUENCE [LARGE SCALE GENOMIC DNA]</scope>
    <source>
        <strain evidence="10">ATCC 18201 / CBS 1600 / BCRC 20928 / JCM 3617 / NBRC 0987 / NRRL Y-1542</strain>
    </source>
</reference>
<evidence type="ECO:0000256" key="1">
    <source>
        <dbReference type="ARBA" id="ARBA00004186"/>
    </source>
</evidence>
<gene>
    <name evidence="9" type="ORF">CYBJADRAFT_170572</name>
</gene>
<feature type="coiled-coil region" evidence="7">
    <location>
        <begin position="99"/>
        <end position="342"/>
    </location>
</feature>
<evidence type="ECO:0000313" key="10">
    <source>
        <dbReference type="Proteomes" id="UP000094389"/>
    </source>
</evidence>
<dbReference type="GO" id="GO:0000743">
    <property type="term" value="P:nuclear migration involved in conjugation with cellular fusion"/>
    <property type="evidence" value="ECO:0007669"/>
    <property type="project" value="TreeGrafter"/>
</dbReference>
<evidence type="ECO:0000256" key="3">
    <source>
        <dbReference type="ARBA" id="ARBA00022701"/>
    </source>
</evidence>
<dbReference type="GO" id="GO:0030286">
    <property type="term" value="C:dynein complex"/>
    <property type="evidence" value="ECO:0007669"/>
    <property type="project" value="UniProtKB-KW"/>
</dbReference>
<comment type="subcellular location">
    <subcellularLocation>
        <location evidence="1">Cytoplasm</location>
        <location evidence="1">Cytoskeleton</location>
        <location evidence="1">Spindle</location>
    </subcellularLocation>
</comment>
<dbReference type="Proteomes" id="UP000094389">
    <property type="component" value="Unassembled WGS sequence"/>
</dbReference>
<proteinExistence type="predicted"/>
<organism evidence="9 10">
    <name type="scientific">Cyberlindnera jadinii (strain ATCC 18201 / CBS 1600 / BCRC 20928 / JCM 3617 / NBRC 0987 / NRRL Y-1542)</name>
    <name type="common">Torula yeast</name>
    <name type="synonym">Candida utilis</name>
    <dbReference type="NCBI Taxonomy" id="983966"/>
    <lineage>
        <taxon>Eukaryota</taxon>
        <taxon>Fungi</taxon>
        <taxon>Dikarya</taxon>
        <taxon>Ascomycota</taxon>
        <taxon>Saccharomycotina</taxon>
        <taxon>Saccharomycetes</taxon>
        <taxon>Phaffomycetales</taxon>
        <taxon>Phaffomycetaceae</taxon>
        <taxon>Cyberlindnera</taxon>
    </lineage>
</organism>
<dbReference type="SMART" id="SM01052">
    <property type="entry name" value="CAP_GLY"/>
    <property type="match status" value="1"/>
</dbReference>
<feature type="domain" description="CAP-Gly" evidence="8">
    <location>
        <begin position="21"/>
        <end position="63"/>
    </location>
</feature>
<dbReference type="PANTHER" id="PTHR18916">
    <property type="entry name" value="DYNACTIN 1-RELATED MICROTUBULE-BINDING"/>
    <property type="match status" value="1"/>
</dbReference>
<keyword evidence="6" id="KW-0206">Cytoskeleton</keyword>
<name>A0A1E4S9C1_CYBJN</name>
<dbReference type="Pfam" id="PF01302">
    <property type="entry name" value="CAP_GLY"/>
    <property type="match status" value="1"/>
</dbReference>
<keyword evidence="10" id="KW-1185">Reference proteome</keyword>
<keyword evidence="2" id="KW-0963">Cytoplasm</keyword>
<dbReference type="OMA" id="LWHERDH"/>
<dbReference type="STRING" id="983966.A0A1E4S9C1"/>
<dbReference type="InterPro" id="IPR000938">
    <property type="entry name" value="CAP-Gly_domain"/>
</dbReference>
<evidence type="ECO:0000256" key="2">
    <source>
        <dbReference type="ARBA" id="ARBA00022490"/>
    </source>
</evidence>
<evidence type="ECO:0000256" key="6">
    <source>
        <dbReference type="ARBA" id="ARBA00023212"/>
    </source>
</evidence>
<keyword evidence="3" id="KW-0493">Microtubule</keyword>
<evidence type="ECO:0000256" key="7">
    <source>
        <dbReference type="SAM" id="Coils"/>
    </source>
</evidence>
<evidence type="ECO:0000313" key="9">
    <source>
        <dbReference type="EMBL" id="ODV76110.1"/>
    </source>
</evidence>
<feature type="coiled-coil region" evidence="7">
    <location>
        <begin position="624"/>
        <end position="703"/>
    </location>
</feature>
<dbReference type="GO" id="GO:0051286">
    <property type="term" value="C:cell tip"/>
    <property type="evidence" value="ECO:0007669"/>
    <property type="project" value="TreeGrafter"/>
</dbReference>
<keyword evidence="4" id="KW-0243">Dynein</keyword>
<dbReference type="GeneID" id="30990524"/>
<evidence type="ECO:0000256" key="5">
    <source>
        <dbReference type="ARBA" id="ARBA00023054"/>
    </source>
</evidence>
<sequence length="772" mass="89176">MIEIGERVTFKDLEGVVRFVGETRFAPGLWVGVELTTRNGKNDGSVKGDRYFTCEKDHGIFVRESMLSRNSDRSAAPLESSEHSSNSSVIENVKLKTIVQRLEGKLERMHLEITSLKIKLGDAKEKNDLLQGQVTAADEGFEILSIDKETLTEQNELLKQDIEDLTEKNQKLQVEVEQLREEIKLLQDVSPQPIDLAERNTMLEKALLTLRDRTEELEQQLETALIELKSREDAVEDSNKLAVRELQEKVSQLEKARLEQEDIEALHIDTERELQSQVDSLERIIDEKQLLITELKADKLQLIQLTEQSKYPSVNEIDKRLLDDLELKLNRLKQHKISLDIDHMVLQREVNEREDLVKEVLKRSSVNVDHVRSRLEMEKFQSLAENLGSYIDAGDDVQVNLLGELFRLRLRLFGTTLRYIGRLYESSSTRRPLALTSVQMVLSDCVQHIKDQEYGNIPNFSATEHELIQEELLVGITFENNFTLQYELESQICACDCILTVVELLKNKGIEENSQELTELFRSSSDRISRNNEILKELERETLNNHEITKCTIKSITTDVISFLENIISGLAVFSLRPENLLRESKTLLHTLSQLPGSIKWESHSVEMNELSEKKDENLLSSDVMALKSNLSEKEQKIEEYEAKIEVLQMRVESNKETEKQMKKYRNECMILSETNATVSAQLEELLMENKQLTKEVQKSRNNNLLFNAQFETITEQKKFVEHMDLVSEIHTLRNTVRHFTSVALETTKYDWLSIPLPSYEPFHREEGISYT</sequence>
<accession>A0A1E4S9C1</accession>
<dbReference type="RefSeq" id="XP_020073149.1">
    <property type="nucleotide sequence ID" value="XM_020216128.1"/>
</dbReference>
<dbReference type="PROSITE" id="PS50245">
    <property type="entry name" value="CAP_GLY_2"/>
    <property type="match status" value="1"/>
</dbReference>
<dbReference type="OrthoDB" id="2130750at2759"/>